<dbReference type="EMBL" id="FOMZ01000013">
    <property type="protein sequence ID" value="SFE41420.1"/>
    <property type="molecule type" value="Genomic_DNA"/>
</dbReference>
<dbReference type="Proteomes" id="UP000198716">
    <property type="component" value="Unassembled WGS sequence"/>
</dbReference>
<evidence type="ECO:0000256" key="7">
    <source>
        <dbReference type="ARBA" id="ARBA00023136"/>
    </source>
</evidence>
<feature type="transmembrane region" description="Helical" evidence="9">
    <location>
        <begin position="193"/>
        <end position="212"/>
    </location>
</feature>
<name>A0A1I2AF09_9ACTN</name>
<accession>A0A1I2AF09</accession>
<evidence type="ECO:0000256" key="5">
    <source>
        <dbReference type="ARBA" id="ARBA00022692"/>
    </source>
</evidence>
<comment type="similarity">
    <text evidence="2">Belongs to the binding-protein-dependent transport system permease family. FecCD subfamily.</text>
</comment>
<evidence type="ECO:0000256" key="8">
    <source>
        <dbReference type="SAM" id="MobiDB-lite"/>
    </source>
</evidence>
<dbReference type="AlphaFoldDB" id="A0A1I2AF09"/>
<keyword evidence="11" id="KW-1185">Reference proteome</keyword>
<proteinExistence type="inferred from homology"/>
<feature type="transmembrane region" description="Helical" evidence="9">
    <location>
        <begin position="133"/>
        <end position="154"/>
    </location>
</feature>
<dbReference type="PANTHER" id="PTHR30472">
    <property type="entry name" value="FERRIC ENTEROBACTIN TRANSPORT SYSTEM PERMEASE PROTEIN"/>
    <property type="match status" value="1"/>
</dbReference>
<dbReference type="Pfam" id="PF01032">
    <property type="entry name" value="FecCD"/>
    <property type="match status" value="1"/>
</dbReference>
<feature type="transmembrane region" description="Helical" evidence="9">
    <location>
        <begin position="160"/>
        <end position="181"/>
    </location>
</feature>
<evidence type="ECO:0000256" key="6">
    <source>
        <dbReference type="ARBA" id="ARBA00022989"/>
    </source>
</evidence>
<keyword evidence="6 9" id="KW-1133">Transmembrane helix</keyword>
<dbReference type="PANTHER" id="PTHR30472:SF67">
    <property type="entry name" value="PERMEASE OF ABC TRANSPORTER-RELATED"/>
    <property type="match status" value="1"/>
</dbReference>
<dbReference type="GO" id="GO:0022857">
    <property type="term" value="F:transmembrane transporter activity"/>
    <property type="evidence" value="ECO:0007669"/>
    <property type="project" value="InterPro"/>
</dbReference>
<keyword evidence="5 9" id="KW-0812">Transmembrane</keyword>
<keyword evidence="4" id="KW-1003">Cell membrane</keyword>
<dbReference type="FunFam" id="1.10.3470.10:FF:000001">
    <property type="entry name" value="Vitamin B12 ABC transporter permease BtuC"/>
    <property type="match status" value="1"/>
</dbReference>
<dbReference type="GO" id="GO:0033214">
    <property type="term" value="P:siderophore-iron import into cell"/>
    <property type="evidence" value="ECO:0007669"/>
    <property type="project" value="TreeGrafter"/>
</dbReference>
<dbReference type="InterPro" id="IPR000522">
    <property type="entry name" value="ABC_transptr_permease_BtuC"/>
</dbReference>
<comment type="subcellular location">
    <subcellularLocation>
        <location evidence="1">Cell membrane</location>
        <topology evidence="1">Multi-pass membrane protein</topology>
    </subcellularLocation>
</comment>
<evidence type="ECO:0000256" key="2">
    <source>
        <dbReference type="ARBA" id="ARBA00007935"/>
    </source>
</evidence>
<evidence type="ECO:0000256" key="3">
    <source>
        <dbReference type="ARBA" id="ARBA00022448"/>
    </source>
</evidence>
<evidence type="ECO:0000256" key="1">
    <source>
        <dbReference type="ARBA" id="ARBA00004651"/>
    </source>
</evidence>
<gene>
    <name evidence="10" type="ORF">SAMN04487819_11327</name>
</gene>
<protein>
    <submittedName>
        <fullName evidence="10">Iron complex transport system permease protein</fullName>
    </submittedName>
</protein>
<keyword evidence="3" id="KW-0813">Transport</keyword>
<feature type="transmembrane region" description="Helical" evidence="9">
    <location>
        <begin position="39"/>
        <end position="62"/>
    </location>
</feature>
<feature type="transmembrane region" description="Helical" evidence="9">
    <location>
        <begin position="355"/>
        <end position="372"/>
    </location>
</feature>
<dbReference type="CDD" id="cd06550">
    <property type="entry name" value="TM_ABC_iron-siderophores_like"/>
    <property type="match status" value="1"/>
</dbReference>
<evidence type="ECO:0000256" key="9">
    <source>
        <dbReference type="SAM" id="Phobius"/>
    </source>
</evidence>
<evidence type="ECO:0000313" key="11">
    <source>
        <dbReference type="Proteomes" id="UP000198716"/>
    </source>
</evidence>
<dbReference type="GO" id="GO:0005886">
    <property type="term" value="C:plasma membrane"/>
    <property type="evidence" value="ECO:0007669"/>
    <property type="project" value="UniProtKB-SubCell"/>
</dbReference>
<dbReference type="Gene3D" id="1.10.3470.10">
    <property type="entry name" value="ABC transporter involved in vitamin B12 uptake, BtuC"/>
    <property type="match status" value="1"/>
</dbReference>
<feature type="transmembrane region" description="Helical" evidence="9">
    <location>
        <begin position="105"/>
        <end position="126"/>
    </location>
</feature>
<sequence length="382" mass="39711">MRSSVDAFSEDTNQAVESNPAADSARPAPERVSPRERRVSYPVVLVLLGAALMVAVVVGLAVGSVSLPLTDVVAILGQQVFPGWIDPGWPATYDTILLDVRLPRVLLAGIVGAGLSAVGTALQALVRNPLADPFLLGISSGASLGAVTLLVTGATVLGTLATPMVAAFAGSMVTLAAVYALASSGGRMTTTRLVLAGVALSYVLSALTDLLLSTASDPHLMASIRFWRLGSVAGTEWRTLPIPAIVVLVGLAVLLWQSGSLNLLLAGEESAGTLGLDVHRFRTGMFVLVSLMTGVMVAVSGAIGFVGLMVPHAVRMLVGADHRRVLPTATLLGATFLILADLAARTVAAPQEIQLGVLTALCGGPFFVWLLRRQTRREKTDR</sequence>
<feature type="transmembrane region" description="Helical" evidence="9">
    <location>
        <begin position="286"/>
        <end position="310"/>
    </location>
</feature>
<organism evidence="10 11">
    <name type="scientific">Actinopolyspora alba</name>
    <dbReference type="NCBI Taxonomy" id="673379"/>
    <lineage>
        <taxon>Bacteria</taxon>
        <taxon>Bacillati</taxon>
        <taxon>Actinomycetota</taxon>
        <taxon>Actinomycetes</taxon>
        <taxon>Actinopolysporales</taxon>
        <taxon>Actinopolysporaceae</taxon>
        <taxon>Actinopolyspora</taxon>
        <taxon>Actinopolyspora alba group</taxon>
    </lineage>
</organism>
<keyword evidence="7 9" id="KW-0472">Membrane</keyword>
<feature type="region of interest" description="Disordered" evidence="8">
    <location>
        <begin position="1"/>
        <end position="33"/>
    </location>
</feature>
<reference evidence="11" key="1">
    <citation type="submission" date="2016-10" db="EMBL/GenBank/DDBJ databases">
        <authorList>
            <person name="Varghese N."/>
            <person name="Submissions S."/>
        </authorList>
    </citation>
    <scope>NUCLEOTIDE SEQUENCE [LARGE SCALE GENOMIC DNA]</scope>
    <source>
        <strain evidence="11">DSM 45004</strain>
    </source>
</reference>
<evidence type="ECO:0000313" key="10">
    <source>
        <dbReference type="EMBL" id="SFE41420.1"/>
    </source>
</evidence>
<dbReference type="InterPro" id="IPR037294">
    <property type="entry name" value="ABC_BtuC-like"/>
</dbReference>
<dbReference type="SUPFAM" id="SSF81345">
    <property type="entry name" value="ABC transporter involved in vitamin B12 uptake, BtuC"/>
    <property type="match status" value="1"/>
</dbReference>
<evidence type="ECO:0000256" key="4">
    <source>
        <dbReference type="ARBA" id="ARBA00022475"/>
    </source>
</evidence>
<feature type="transmembrane region" description="Helical" evidence="9">
    <location>
        <begin position="242"/>
        <end position="265"/>
    </location>
</feature>